<organism evidence="3 4">
    <name type="scientific">Gnomoniopsis smithogilvyi</name>
    <dbReference type="NCBI Taxonomy" id="1191159"/>
    <lineage>
        <taxon>Eukaryota</taxon>
        <taxon>Fungi</taxon>
        <taxon>Dikarya</taxon>
        <taxon>Ascomycota</taxon>
        <taxon>Pezizomycotina</taxon>
        <taxon>Sordariomycetes</taxon>
        <taxon>Sordariomycetidae</taxon>
        <taxon>Diaporthales</taxon>
        <taxon>Gnomoniaceae</taxon>
        <taxon>Gnomoniopsis</taxon>
    </lineage>
</organism>
<dbReference type="Pfam" id="PF14420">
    <property type="entry name" value="Clr5"/>
    <property type="match status" value="1"/>
</dbReference>
<dbReference type="EMBL" id="JAPEVB010000002">
    <property type="protein sequence ID" value="KAJ4394793.1"/>
    <property type="molecule type" value="Genomic_DNA"/>
</dbReference>
<feature type="domain" description="Clr5" evidence="2">
    <location>
        <begin position="27"/>
        <end position="79"/>
    </location>
</feature>
<dbReference type="AlphaFoldDB" id="A0A9W8YZR4"/>
<evidence type="ECO:0000259" key="2">
    <source>
        <dbReference type="Pfam" id="PF14420"/>
    </source>
</evidence>
<accession>A0A9W8YZR4</accession>
<evidence type="ECO:0000256" key="1">
    <source>
        <dbReference type="SAM" id="MobiDB-lite"/>
    </source>
</evidence>
<comment type="caution">
    <text evidence="3">The sequence shown here is derived from an EMBL/GenBank/DDBJ whole genome shotgun (WGS) entry which is preliminary data.</text>
</comment>
<evidence type="ECO:0000313" key="4">
    <source>
        <dbReference type="Proteomes" id="UP001140453"/>
    </source>
</evidence>
<proteinExistence type="predicted"/>
<feature type="compositionally biased region" description="Low complexity" evidence="1">
    <location>
        <begin position="1"/>
        <end position="22"/>
    </location>
</feature>
<reference evidence="3" key="1">
    <citation type="submission" date="2022-10" db="EMBL/GenBank/DDBJ databases">
        <title>Tapping the CABI collections for fungal endophytes: first genome assemblies for Collariella, Neodidymelliopsis, Ascochyta clinopodiicola, Didymella pomorum, Didymosphaeria variabile, Neocosmospora piperis and Neocucurbitaria cava.</title>
        <authorList>
            <person name="Hill R."/>
        </authorList>
    </citation>
    <scope>NUCLEOTIDE SEQUENCE</scope>
    <source>
        <strain evidence="3">IMI 355082</strain>
    </source>
</reference>
<keyword evidence="4" id="KW-1185">Reference proteome</keyword>
<dbReference type="InterPro" id="IPR025676">
    <property type="entry name" value="Clr5_dom"/>
</dbReference>
<gene>
    <name evidence="3" type="ORF">N0V93_004013</name>
</gene>
<dbReference type="PANTHER" id="PTHR38788:SF3">
    <property type="entry name" value="CLR5 DOMAIN-CONTAINING PROTEIN"/>
    <property type="match status" value="1"/>
</dbReference>
<name>A0A9W8YZR4_9PEZI</name>
<protein>
    <recommendedName>
        <fullName evidence="2">Clr5 domain-containing protein</fullName>
    </recommendedName>
</protein>
<dbReference type="Proteomes" id="UP001140453">
    <property type="component" value="Unassembled WGS sequence"/>
</dbReference>
<sequence>MSPSSSPRSTTSTTSGPTPRGGRYAKDDDWTRHRERITKLYITENKTLKDVMAIMEEKYDFVATERMYKARFKMWDVGKNVTAAAVHKLINKVEQHQKGGPCSAAARKTTEIDVGEELDVKRIQKYMKRKPVGLKKLRADPKRPLDVIKALSVDTGKSRSGRAKISMPTLRLDYQQAQPQFQMMSSPPDLMMPWSPRESRIIEEGLPDEMTRLIQIVIDQEFNMSYAFGGSALPLSPAPSSPWQSMHPGHSQLLASAPSSPVDHFQAPDQLMLDFVLKFRMAHILLDDGLTAQAFQIVNMCLNILSTRLQQTQGSDSGASGTVMLYALTAALEMATCFNHLDILHMLFQHITVVCAGEQPRMAEIARRMPQLDHIQQISTLKFARMMMSRAAVGYSGRESPGYAVYSSTVDIAIGHQISEEKLRQLQTLLADPTVQSHPFMAVWMEERISLGVCDTSLANQQQNFWNSGRTSIVGGFPVWTQGDKIATVLRHASDRIDWHKMAGNWATAERWASDVALLSEIVRGYDDELSRKFRADMESVRSPMLDQSVHSDMESDGEVTSEVVSGAMGVSLPPLQSLQASMSLPEIKGFRHETEQPVMSPSWDQHTQGHFPDTTLPSLWNAMGGLMGGMSGVGLHDNSAA</sequence>
<dbReference type="OrthoDB" id="5308957at2759"/>
<feature type="region of interest" description="Disordered" evidence="1">
    <location>
        <begin position="1"/>
        <end position="29"/>
    </location>
</feature>
<dbReference type="PANTHER" id="PTHR38788">
    <property type="entry name" value="CLR5 DOMAIN-CONTAINING PROTEIN"/>
    <property type="match status" value="1"/>
</dbReference>
<evidence type="ECO:0000313" key="3">
    <source>
        <dbReference type="EMBL" id="KAJ4394793.1"/>
    </source>
</evidence>